<dbReference type="InterPro" id="IPR037523">
    <property type="entry name" value="VOC_core"/>
</dbReference>
<gene>
    <name evidence="3" type="ORF">PACILC2_13660</name>
</gene>
<name>A0ABQ4N3L4_9BACL</name>
<evidence type="ECO:0000313" key="3">
    <source>
        <dbReference type="EMBL" id="GIQ62798.1"/>
    </source>
</evidence>
<proteinExistence type="predicted"/>
<dbReference type="PROSITE" id="PS51819">
    <property type="entry name" value="VOC"/>
    <property type="match status" value="1"/>
</dbReference>
<dbReference type="InterPro" id="IPR004360">
    <property type="entry name" value="Glyas_Fos-R_dOase_dom"/>
</dbReference>
<dbReference type="PROSITE" id="PS51186">
    <property type="entry name" value="GNAT"/>
    <property type="match status" value="1"/>
</dbReference>
<dbReference type="CDD" id="cd04301">
    <property type="entry name" value="NAT_SF"/>
    <property type="match status" value="1"/>
</dbReference>
<reference evidence="3 4" key="1">
    <citation type="submission" date="2021-04" db="EMBL/GenBank/DDBJ databases">
        <title>Draft genome sequence of Paenibacillus cisolokensis, LC2-13A.</title>
        <authorList>
            <person name="Uke A."/>
            <person name="Chhe C."/>
            <person name="Baramee S."/>
            <person name="Kosugi A."/>
        </authorList>
    </citation>
    <scope>NUCLEOTIDE SEQUENCE [LARGE SCALE GENOMIC DNA]</scope>
    <source>
        <strain evidence="3 4">LC2-13A</strain>
    </source>
</reference>
<feature type="domain" description="N-acetyltransferase" evidence="1">
    <location>
        <begin position="136"/>
        <end position="290"/>
    </location>
</feature>
<dbReference type="InterPro" id="IPR000182">
    <property type="entry name" value="GNAT_dom"/>
</dbReference>
<dbReference type="Pfam" id="PF00583">
    <property type="entry name" value="Acetyltransf_1"/>
    <property type="match status" value="1"/>
</dbReference>
<dbReference type="InterPro" id="IPR016181">
    <property type="entry name" value="Acyl_CoA_acyltransferase"/>
</dbReference>
<evidence type="ECO:0000313" key="4">
    <source>
        <dbReference type="Proteomes" id="UP000680304"/>
    </source>
</evidence>
<dbReference type="SUPFAM" id="SSF54593">
    <property type="entry name" value="Glyoxalase/Bleomycin resistance protein/Dihydroxybiphenyl dioxygenase"/>
    <property type="match status" value="1"/>
</dbReference>
<dbReference type="RefSeq" id="WP_244863273.1">
    <property type="nucleotide sequence ID" value="NZ_BOVJ01000042.1"/>
</dbReference>
<protein>
    <submittedName>
        <fullName evidence="3">Uncharacterized protein</fullName>
    </submittedName>
</protein>
<accession>A0ABQ4N3L4</accession>
<dbReference type="EMBL" id="BOVJ01000042">
    <property type="protein sequence ID" value="GIQ62798.1"/>
    <property type="molecule type" value="Genomic_DNA"/>
</dbReference>
<dbReference type="Gene3D" id="3.10.180.10">
    <property type="entry name" value="2,3-Dihydroxybiphenyl 1,2-Dioxygenase, domain 1"/>
    <property type="match status" value="1"/>
</dbReference>
<dbReference type="SUPFAM" id="SSF55729">
    <property type="entry name" value="Acyl-CoA N-acyltransferases (Nat)"/>
    <property type="match status" value="1"/>
</dbReference>
<feature type="domain" description="VOC" evidence="2">
    <location>
        <begin position="4"/>
        <end position="120"/>
    </location>
</feature>
<evidence type="ECO:0000259" key="2">
    <source>
        <dbReference type="PROSITE" id="PS51819"/>
    </source>
</evidence>
<keyword evidence="4" id="KW-1185">Reference proteome</keyword>
<dbReference type="InterPro" id="IPR029068">
    <property type="entry name" value="Glyas_Bleomycin-R_OHBP_Dase"/>
</dbReference>
<comment type="caution">
    <text evidence="3">The sequence shown here is derived from an EMBL/GenBank/DDBJ whole genome shotgun (WGS) entry which is preliminary data.</text>
</comment>
<dbReference type="CDD" id="cd06587">
    <property type="entry name" value="VOC"/>
    <property type="match status" value="1"/>
</dbReference>
<dbReference type="Pfam" id="PF00903">
    <property type="entry name" value="Glyoxalase"/>
    <property type="match status" value="1"/>
</dbReference>
<sequence>MKLSSGYHYIPVSDLYRSAEWYAVHLGFQIVFEDPLYLELRNESGIRMMLIPNEDGIHCHMSYANGPQAVHVHGFIVPDPEAAYRQLEERGIQVGSMSRYQGLSFGFHDPDGNRIELWGDYPKALTAGDHAGARNREVRIQRLETPDQAEGWRAAFAKHGLVRSDDYYDDCLRENRNGTRMTLLAMVDGELAGCAHVKYISGYPYFRDHGIPEINDLNVFPEYRRKGIANQLLDQFESRVSATHKRIGIGVGLYRDYGQAQRIYCRRGYIPDGNGAAYHGQAVEPGSTIRVDDDLVLYFTKELSR</sequence>
<dbReference type="Proteomes" id="UP000680304">
    <property type="component" value="Unassembled WGS sequence"/>
</dbReference>
<organism evidence="3 4">
    <name type="scientific">Paenibacillus cisolokensis</name>
    <dbReference type="NCBI Taxonomy" id="1658519"/>
    <lineage>
        <taxon>Bacteria</taxon>
        <taxon>Bacillati</taxon>
        <taxon>Bacillota</taxon>
        <taxon>Bacilli</taxon>
        <taxon>Bacillales</taxon>
        <taxon>Paenibacillaceae</taxon>
        <taxon>Paenibacillus</taxon>
    </lineage>
</organism>
<dbReference type="Gene3D" id="3.40.630.30">
    <property type="match status" value="1"/>
</dbReference>
<evidence type="ECO:0000259" key="1">
    <source>
        <dbReference type="PROSITE" id="PS51186"/>
    </source>
</evidence>